<dbReference type="GO" id="GO:0006670">
    <property type="term" value="P:sphingosine metabolic process"/>
    <property type="evidence" value="ECO:0007669"/>
    <property type="project" value="TreeGrafter"/>
</dbReference>
<evidence type="ECO:0000313" key="10">
    <source>
        <dbReference type="EMBL" id="CAF3124165.1"/>
    </source>
</evidence>
<feature type="transmembrane region" description="Helical" evidence="8">
    <location>
        <begin position="212"/>
        <end position="233"/>
    </location>
</feature>
<evidence type="ECO:0000256" key="2">
    <source>
        <dbReference type="ARBA" id="ARBA00022692"/>
    </source>
</evidence>
<feature type="transmembrane region" description="Helical" evidence="8">
    <location>
        <begin position="185"/>
        <end position="206"/>
    </location>
</feature>
<evidence type="ECO:0000313" key="13">
    <source>
        <dbReference type="EMBL" id="CAF3672432.1"/>
    </source>
</evidence>
<dbReference type="Pfam" id="PF01569">
    <property type="entry name" value="PAP2"/>
    <property type="match status" value="1"/>
</dbReference>
<evidence type="ECO:0000259" key="9">
    <source>
        <dbReference type="SMART" id="SM00014"/>
    </source>
</evidence>
<evidence type="ECO:0000256" key="4">
    <source>
        <dbReference type="ARBA" id="ARBA00022824"/>
    </source>
</evidence>
<dbReference type="Proteomes" id="UP000663869">
    <property type="component" value="Unassembled WGS sequence"/>
</dbReference>
<dbReference type="Proteomes" id="UP000663872">
    <property type="component" value="Unassembled WGS sequence"/>
</dbReference>
<keyword evidence="2 8" id="KW-0812">Transmembrane</keyword>
<dbReference type="EMBL" id="CAJNYV010005956">
    <property type="protein sequence ID" value="CAF3791449.1"/>
    <property type="molecule type" value="Genomic_DNA"/>
</dbReference>
<comment type="similarity">
    <text evidence="7">Belongs to the type 2 lipid phosphate phosphatase family.</text>
</comment>
<evidence type="ECO:0000256" key="1">
    <source>
        <dbReference type="ARBA" id="ARBA00004477"/>
    </source>
</evidence>
<evidence type="ECO:0000313" key="12">
    <source>
        <dbReference type="EMBL" id="CAF3561008.1"/>
    </source>
</evidence>
<evidence type="ECO:0000313" key="14">
    <source>
        <dbReference type="EMBL" id="CAF3791449.1"/>
    </source>
</evidence>
<keyword evidence="4" id="KW-0256">Endoplasmic reticulum</keyword>
<dbReference type="Proteomes" id="UP000663865">
    <property type="component" value="Unassembled WGS sequence"/>
</dbReference>
<comment type="caution">
    <text evidence="14">The sequence shown here is derived from an EMBL/GenBank/DDBJ whole genome shotgun (WGS) entry which is preliminary data.</text>
</comment>
<feature type="transmembrane region" description="Helical" evidence="8">
    <location>
        <begin position="240"/>
        <end position="261"/>
    </location>
</feature>
<dbReference type="PANTHER" id="PTHR14969:SF28">
    <property type="entry name" value="DIHYDROSPHINGOSINE 1-PHOSPHATE PHOSPHATASE LCB3-RELATED"/>
    <property type="match status" value="1"/>
</dbReference>
<feature type="transmembrane region" description="Helical" evidence="8">
    <location>
        <begin position="393"/>
        <end position="417"/>
    </location>
</feature>
<keyword evidence="3" id="KW-0378">Hydrolase</keyword>
<dbReference type="CDD" id="cd03388">
    <property type="entry name" value="PAP2_SPPase1"/>
    <property type="match status" value="1"/>
</dbReference>
<protein>
    <recommendedName>
        <fullName evidence="9">Phosphatidic acid phosphatase type 2/haloperoxidase domain-containing protein</fullName>
    </recommendedName>
</protein>
<dbReference type="Proteomes" id="UP000663825">
    <property type="component" value="Unassembled WGS sequence"/>
</dbReference>
<comment type="subcellular location">
    <subcellularLocation>
        <location evidence="1">Endoplasmic reticulum membrane</location>
        <topology evidence="1">Multi-pass membrane protein</topology>
    </subcellularLocation>
</comment>
<feature type="transmembrane region" description="Helical" evidence="8">
    <location>
        <begin position="302"/>
        <end position="324"/>
    </location>
</feature>
<dbReference type="GO" id="GO:0005789">
    <property type="term" value="C:endoplasmic reticulum membrane"/>
    <property type="evidence" value="ECO:0007669"/>
    <property type="project" value="UniProtKB-SubCell"/>
</dbReference>
<reference evidence="14" key="1">
    <citation type="submission" date="2021-02" db="EMBL/GenBank/DDBJ databases">
        <authorList>
            <person name="Nowell W R."/>
        </authorList>
    </citation>
    <scope>NUCLEOTIDE SEQUENCE</scope>
</reference>
<feature type="transmembrane region" description="Helical" evidence="8">
    <location>
        <begin position="267"/>
        <end position="290"/>
    </location>
</feature>
<dbReference type="EMBL" id="CAJNXB010001032">
    <property type="protein sequence ID" value="CAF3124165.1"/>
    <property type="molecule type" value="Genomic_DNA"/>
</dbReference>
<dbReference type="PANTHER" id="PTHR14969">
    <property type="entry name" value="SPHINGOSINE-1-PHOSPHATE PHOSPHOHYDROLASE"/>
    <property type="match status" value="1"/>
</dbReference>
<gene>
    <name evidence="13" type="ORF">FME351_LOCUS25809</name>
    <name evidence="11" type="ORF">GRG538_LOCUS6207</name>
    <name evidence="14" type="ORF">KIK155_LOCUS31896</name>
    <name evidence="12" type="ORF">LUA448_LOCUS28451</name>
    <name evidence="10" type="ORF">TIS948_LOCUS8160</name>
</gene>
<evidence type="ECO:0000313" key="11">
    <source>
        <dbReference type="EMBL" id="CAF3358568.1"/>
    </source>
</evidence>
<dbReference type="InterPro" id="IPR000326">
    <property type="entry name" value="PAP2/HPO"/>
</dbReference>
<dbReference type="InterPro" id="IPR036938">
    <property type="entry name" value="PAP2/HPO_sf"/>
</dbReference>
<name>A0A819BFD8_9BILA</name>
<sequence>MWNKISSLIFWLHQPDHVARFQRYFGVLQIFNSQPDLKSKSDKKNFNKTQSNKIKSSIPNGVYHPYHERKVTYDTNILDECIQELEHSSSKVEEEKNISSPIDYKITSWFWYYFFQFGSSLGNEIFYILFFPTWIWNVDGCVARKVAILWAFFMYVGQATKDILTMPRPSSPPVVHLEKRYVKEYGFPSTHAMFATGIPLSFVLLSYQRYDFPLWIGLICAAIVCIWVCLSRIYLGMHTFLDIIGGTLYALLLIYIMFPYINTIEDFQLNLILSPVICFFLGIFLIKCYPSVKEWSTARSDTTVILGSTFGLLSAAAIMHKLGLLERPLTPPVYSIIAPNLGFCVLRTIIGLLIVYATRQLVKTCVLRVTSALYGLDWKDPEIKRFAKVEMPYYYLTYFSVGFNIAFACPLVFRLIGINRDYSYTEL</sequence>
<dbReference type="SMART" id="SM00014">
    <property type="entry name" value="acidPPc"/>
    <property type="match status" value="1"/>
</dbReference>
<dbReference type="EMBL" id="CAJNYU010003429">
    <property type="protein sequence ID" value="CAF3672432.1"/>
    <property type="molecule type" value="Genomic_DNA"/>
</dbReference>
<dbReference type="EMBL" id="CAJNYD010003999">
    <property type="protein sequence ID" value="CAF3561008.1"/>
    <property type="molecule type" value="Genomic_DNA"/>
</dbReference>
<feature type="domain" description="Phosphatidic acid phosphatase type 2/haloperoxidase" evidence="9">
    <location>
        <begin position="143"/>
        <end position="258"/>
    </location>
</feature>
<dbReference type="GO" id="GO:0042392">
    <property type="term" value="F:sphingosine-1-phosphate phosphatase activity"/>
    <property type="evidence" value="ECO:0007669"/>
    <property type="project" value="TreeGrafter"/>
</dbReference>
<keyword evidence="6 8" id="KW-0472">Membrane</keyword>
<dbReference type="AlphaFoldDB" id="A0A819BFD8"/>
<accession>A0A819BFD8</accession>
<dbReference type="Gene3D" id="1.20.144.10">
    <property type="entry name" value="Phosphatidic acid phosphatase type 2/haloperoxidase"/>
    <property type="match status" value="1"/>
</dbReference>
<dbReference type="Proteomes" id="UP000663833">
    <property type="component" value="Unassembled WGS sequence"/>
</dbReference>
<proteinExistence type="inferred from homology"/>
<feature type="transmembrane region" description="Helical" evidence="8">
    <location>
        <begin position="110"/>
        <end position="135"/>
    </location>
</feature>
<feature type="transmembrane region" description="Helical" evidence="8">
    <location>
        <begin position="336"/>
        <end position="358"/>
    </location>
</feature>
<evidence type="ECO:0000256" key="7">
    <source>
        <dbReference type="ARBA" id="ARBA00038324"/>
    </source>
</evidence>
<keyword evidence="5 8" id="KW-1133">Transmembrane helix</keyword>
<evidence type="ECO:0000256" key="5">
    <source>
        <dbReference type="ARBA" id="ARBA00022989"/>
    </source>
</evidence>
<evidence type="ECO:0000256" key="6">
    <source>
        <dbReference type="ARBA" id="ARBA00023136"/>
    </source>
</evidence>
<dbReference type="OrthoDB" id="301434at2759"/>
<organism evidence="14 15">
    <name type="scientific">Rotaria socialis</name>
    <dbReference type="NCBI Taxonomy" id="392032"/>
    <lineage>
        <taxon>Eukaryota</taxon>
        <taxon>Metazoa</taxon>
        <taxon>Spiralia</taxon>
        <taxon>Gnathifera</taxon>
        <taxon>Rotifera</taxon>
        <taxon>Eurotatoria</taxon>
        <taxon>Bdelloidea</taxon>
        <taxon>Philodinida</taxon>
        <taxon>Philodinidae</taxon>
        <taxon>Rotaria</taxon>
    </lineage>
</organism>
<dbReference type="SUPFAM" id="SSF48317">
    <property type="entry name" value="Acid phosphatase/Vanadium-dependent haloperoxidase"/>
    <property type="match status" value="1"/>
</dbReference>
<evidence type="ECO:0000256" key="3">
    <source>
        <dbReference type="ARBA" id="ARBA00022801"/>
    </source>
</evidence>
<evidence type="ECO:0000256" key="8">
    <source>
        <dbReference type="SAM" id="Phobius"/>
    </source>
</evidence>
<dbReference type="EMBL" id="CAJNYT010000616">
    <property type="protein sequence ID" value="CAF3358568.1"/>
    <property type="molecule type" value="Genomic_DNA"/>
</dbReference>
<evidence type="ECO:0000313" key="15">
    <source>
        <dbReference type="Proteomes" id="UP000663865"/>
    </source>
</evidence>